<keyword evidence="3" id="KW-1185">Reference proteome</keyword>
<feature type="compositionally biased region" description="Low complexity" evidence="1">
    <location>
        <begin position="128"/>
        <end position="140"/>
    </location>
</feature>
<feature type="region of interest" description="Disordered" evidence="1">
    <location>
        <begin position="1"/>
        <end position="33"/>
    </location>
</feature>
<dbReference type="PANTHER" id="PTHR15657">
    <property type="entry name" value="THYROID TRANSCRIPTION FACTOR 1-ASSOCIATED PROTEIN 26"/>
    <property type="match status" value="1"/>
</dbReference>
<dbReference type="PRINTS" id="PR01854">
    <property type="entry name" value="BR22PROTEIN"/>
</dbReference>
<evidence type="ECO:0000313" key="2">
    <source>
        <dbReference type="Ensembl" id="ENSAPOP00000033356.1"/>
    </source>
</evidence>
<proteinExistence type="predicted"/>
<dbReference type="AlphaFoldDB" id="A0A3Q1GRG3"/>
<organism evidence="2 3">
    <name type="scientific">Acanthochromis polyacanthus</name>
    <name type="common">spiny chromis</name>
    <dbReference type="NCBI Taxonomy" id="80966"/>
    <lineage>
        <taxon>Eukaryota</taxon>
        <taxon>Metazoa</taxon>
        <taxon>Chordata</taxon>
        <taxon>Craniata</taxon>
        <taxon>Vertebrata</taxon>
        <taxon>Euteleostomi</taxon>
        <taxon>Actinopterygii</taxon>
        <taxon>Neopterygii</taxon>
        <taxon>Teleostei</taxon>
        <taxon>Neoteleostei</taxon>
        <taxon>Acanthomorphata</taxon>
        <taxon>Ovalentaria</taxon>
        <taxon>Pomacentridae</taxon>
        <taxon>Acanthochromis</taxon>
    </lineage>
</organism>
<dbReference type="PANTHER" id="PTHR15657:SF1">
    <property type="entry name" value="THYROID TRANSCRIPTION FACTOR 1-ASSOCIATED PROTEIN 26"/>
    <property type="match status" value="1"/>
</dbReference>
<feature type="compositionally biased region" description="Polar residues" evidence="1">
    <location>
        <begin position="146"/>
        <end position="156"/>
    </location>
</feature>
<dbReference type="GO" id="GO:0005634">
    <property type="term" value="C:nucleus"/>
    <property type="evidence" value="ECO:0007669"/>
    <property type="project" value="TreeGrafter"/>
</dbReference>
<evidence type="ECO:0000256" key="1">
    <source>
        <dbReference type="SAM" id="MobiDB-lite"/>
    </source>
</evidence>
<dbReference type="Proteomes" id="UP000257200">
    <property type="component" value="Unplaced"/>
</dbReference>
<dbReference type="Ensembl" id="ENSAPOT00000028151.1">
    <property type="protein sequence ID" value="ENSAPOP00000033356.1"/>
    <property type="gene ID" value="ENSAPOG00000021885.1"/>
</dbReference>
<name>A0A3Q1GRG3_9TELE</name>
<reference evidence="2" key="1">
    <citation type="submission" date="2025-05" db="UniProtKB">
        <authorList>
            <consortium name="Ensembl"/>
        </authorList>
    </citation>
    <scope>IDENTIFICATION</scope>
</reference>
<dbReference type="GeneTree" id="ENSGT01040000241648"/>
<dbReference type="STRING" id="80966.ENSAPOP00000011280"/>
<sequence>MAPTDQKIKNKKFTAKDGNLKKSKNTGQSVKKKRKWIPEHKMFDGSVKEGQGFAFKRKQRVKHEYNKLLRREKKKNSESKMLYKEEYPEHLRHLYMAEAEKLKNEAWANRVNRSKLRMKGQEKEVAENEAAAQPTEAADAGVSGGSELTDSVSANPEPTKASEKESIPMSNRMRKKLQKQTSYQKTKEDFERIKEKRRKKKEVKCSFLICCSSGFSNEYLLSVVISQRGDMIEVEPTMKLCKGPCICSITMWVYGDIHA</sequence>
<dbReference type="InterPro" id="IPR013730">
    <property type="entry name" value="Fyv7/TAP26"/>
</dbReference>
<protein>
    <submittedName>
        <fullName evidence="2">Thyroid transcription factor 1-associated protein 26 homolog</fullName>
    </submittedName>
</protein>
<evidence type="ECO:0000313" key="3">
    <source>
        <dbReference type="Proteomes" id="UP000257200"/>
    </source>
</evidence>
<dbReference type="Ensembl" id="ENSAPOT00000018810.1">
    <property type="protein sequence ID" value="ENSAPOP00000011280.1"/>
    <property type="gene ID" value="ENSAPOG00000013821.1"/>
</dbReference>
<feature type="region of interest" description="Disordered" evidence="1">
    <location>
        <begin position="119"/>
        <end position="187"/>
    </location>
</feature>
<accession>A0A3Q1GRG3</accession>